<feature type="transmembrane region" description="Helical" evidence="1">
    <location>
        <begin position="38"/>
        <end position="54"/>
    </location>
</feature>
<reference evidence="2 3" key="1">
    <citation type="submission" date="2010-06" db="EMBL/GenBank/DDBJ databases">
        <title>Complete sequence of chromosome of Nitrosococcus watsoni C-113.</title>
        <authorList>
            <consortium name="US DOE Joint Genome Institute"/>
            <person name="Lucas S."/>
            <person name="Copeland A."/>
            <person name="Lapidus A."/>
            <person name="Cheng J.-F."/>
            <person name="Bruce D."/>
            <person name="Goodwin L."/>
            <person name="Pitluck S."/>
            <person name="Malfatti S.A."/>
            <person name="Chain P.S.G."/>
            <person name="Land M."/>
            <person name="Hauser L."/>
            <person name="Kyrpides N."/>
            <person name="Ivanova N."/>
            <person name="Cambell M.A."/>
            <person name="Heidelberg J.F."/>
            <person name="Klotz M.G."/>
            <person name="Woyke T."/>
        </authorList>
    </citation>
    <scope>NUCLEOTIDE SEQUENCE [LARGE SCALE GENOMIC DNA]</scope>
    <source>
        <strain evidence="2 3">C-113</strain>
    </source>
</reference>
<keyword evidence="3" id="KW-1185">Reference proteome</keyword>
<dbReference type="RefSeq" id="WP_013220332.1">
    <property type="nucleotide sequence ID" value="NC_014315.1"/>
</dbReference>
<keyword evidence="1" id="KW-0472">Membrane</keyword>
<dbReference type="STRING" id="105559.Nwat_1311"/>
<dbReference type="HOGENOM" id="CLU_3027721_0_0_6"/>
<sequence length="55" mass="6444">MNNAETKTVQTVAKDQTIEDRVRVSPVDRYELKARKRWGIVALIIILFWLLIALF</sequence>
<keyword evidence="1" id="KW-0812">Transmembrane</keyword>
<dbReference type="KEGG" id="nwa:Nwat_1311"/>
<dbReference type="AlphaFoldDB" id="D8K5Q9"/>
<organism evidence="2 3">
    <name type="scientific">Nitrosococcus watsoni (strain C-113)</name>
    <dbReference type="NCBI Taxonomy" id="105559"/>
    <lineage>
        <taxon>Bacteria</taxon>
        <taxon>Pseudomonadati</taxon>
        <taxon>Pseudomonadota</taxon>
        <taxon>Gammaproteobacteria</taxon>
        <taxon>Chromatiales</taxon>
        <taxon>Chromatiaceae</taxon>
        <taxon>Nitrosococcus</taxon>
    </lineage>
</organism>
<evidence type="ECO:0000256" key="1">
    <source>
        <dbReference type="SAM" id="Phobius"/>
    </source>
</evidence>
<proteinExistence type="predicted"/>
<name>D8K5Q9_NITWC</name>
<keyword evidence="1" id="KW-1133">Transmembrane helix</keyword>
<evidence type="ECO:0000313" key="2">
    <source>
        <dbReference type="EMBL" id="ADJ28236.1"/>
    </source>
</evidence>
<evidence type="ECO:0000313" key="3">
    <source>
        <dbReference type="Proteomes" id="UP000000393"/>
    </source>
</evidence>
<dbReference type="Proteomes" id="UP000000393">
    <property type="component" value="Chromosome"/>
</dbReference>
<gene>
    <name evidence="2" type="ordered locus">Nwat_1311</name>
</gene>
<accession>D8K5Q9</accession>
<protein>
    <submittedName>
        <fullName evidence="2">Uncharacterized protein</fullName>
    </submittedName>
</protein>
<dbReference type="EMBL" id="CP002086">
    <property type="protein sequence ID" value="ADJ28236.1"/>
    <property type="molecule type" value="Genomic_DNA"/>
</dbReference>